<proteinExistence type="predicted"/>
<keyword evidence="2" id="KW-1185">Reference proteome</keyword>
<evidence type="ECO:0000313" key="2">
    <source>
        <dbReference type="Proteomes" id="UP000186341"/>
    </source>
</evidence>
<name>A0A1U7NEW3_9FIRM</name>
<dbReference type="AlphaFoldDB" id="A0A1U7NEW3"/>
<gene>
    <name evidence="1" type="ORF">BO222_08370</name>
</gene>
<evidence type="ECO:0000313" key="1">
    <source>
        <dbReference type="EMBL" id="OLU38436.1"/>
    </source>
</evidence>
<comment type="caution">
    <text evidence="1">The sequence shown here is derived from an EMBL/GenBank/DDBJ whole genome shotgun (WGS) entry which is preliminary data.</text>
</comment>
<dbReference type="EMBL" id="MPJW01000165">
    <property type="protein sequence ID" value="OLU38436.1"/>
    <property type="molecule type" value="Genomic_DNA"/>
</dbReference>
<sequence>MIDGSLSGNAFLFVIYDYKTALFRYCETSMIKQPAVKRKTFRGSQNPENFAVNSFLDRTLQPAKTHSNMDLLLFYPVLKKDD</sequence>
<protein>
    <submittedName>
        <fullName evidence="1">Uncharacterized protein</fullName>
    </submittedName>
</protein>
<reference evidence="1 2" key="1">
    <citation type="submission" date="2016-11" db="EMBL/GenBank/DDBJ databases">
        <title>Description of two novel members of the family Erysipelotrichaceae: Ileibacterium lipovorans gen. nov., sp. nov. and Dubosiella newyorkensis, gen. nov., sp. nov.</title>
        <authorList>
            <person name="Cox L.M."/>
            <person name="Sohn J."/>
            <person name="Tyrrell K.L."/>
            <person name="Citron D.M."/>
            <person name="Lawson P.A."/>
            <person name="Patel N.B."/>
            <person name="Iizumi T."/>
            <person name="Perez-Perez G.I."/>
            <person name="Goldstein E.J."/>
            <person name="Blaser M.J."/>
        </authorList>
    </citation>
    <scope>NUCLEOTIDE SEQUENCE [LARGE SCALE GENOMIC DNA]</scope>
    <source>
        <strain evidence="1 2">NYU-BL-A3</strain>
    </source>
</reference>
<dbReference type="Proteomes" id="UP000186341">
    <property type="component" value="Unassembled WGS sequence"/>
</dbReference>
<organism evidence="1 2">
    <name type="scientific">Ileibacterium valens</name>
    <dbReference type="NCBI Taxonomy" id="1862668"/>
    <lineage>
        <taxon>Bacteria</taxon>
        <taxon>Bacillati</taxon>
        <taxon>Bacillota</taxon>
        <taxon>Erysipelotrichia</taxon>
        <taxon>Erysipelotrichales</taxon>
        <taxon>Erysipelotrichaceae</taxon>
        <taxon>Ileibacterium</taxon>
    </lineage>
</organism>
<accession>A0A1U7NEW3</accession>